<protein>
    <recommendedName>
        <fullName evidence="11">Arginine--tRNA ligase</fullName>
        <ecNumber evidence="11">6.1.1.19</ecNumber>
    </recommendedName>
    <alternativeName>
        <fullName evidence="11">Arginyl-tRNA synthetase</fullName>
        <shortName evidence="11">ArgRS</shortName>
    </alternativeName>
</protein>
<dbReference type="Gene3D" id="3.30.1360.70">
    <property type="entry name" value="Arginyl tRNA synthetase N-terminal domain"/>
    <property type="match status" value="1"/>
</dbReference>
<evidence type="ECO:0000256" key="4">
    <source>
        <dbReference type="ARBA" id="ARBA00022490"/>
    </source>
</evidence>
<dbReference type="InterPro" id="IPR008909">
    <property type="entry name" value="DALR_anticod-bd"/>
</dbReference>
<dbReference type="InterPro" id="IPR035684">
    <property type="entry name" value="ArgRS_core"/>
</dbReference>
<evidence type="ECO:0000256" key="11">
    <source>
        <dbReference type="HAMAP-Rule" id="MF_00123"/>
    </source>
</evidence>
<dbReference type="CDD" id="cd00671">
    <property type="entry name" value="ArgRS_core"/>
    <property type="match status" value="1"/>
</dbReference>
<dbReference type="CDD" id="cd07956">
    <property type="entry name" value="Anticodon_Ia_Arg"/>
    <property type="match status" value="1"/>
</dbReference>
<dbReference type="PROSITE" id="PS00178">
    <property type="entry name" value="AA_TRNA_LIGASE_I"/>
    <property type="match status" value="1"/>
</dbReference>
<organism evidence="15 16">
    <name type="scientific">Wansuia hejianensis</name>
    <dbReference type="NCBI Taxonomy" id="2763667"/>
    <lineage>
        <taxon>Bacteria</taxon>
        <taxon>Bacillati</taxon>
        <taxon>Bacillota</taxon>
        <taxon>Clostridia</taxon>
        <taxon>Lachnospirales</taxon>
        <taxon>Lachnospiraceae</taxon>
        <taxon>Wansuia</taxon>
    </lineage>
</organism>
<dbReference type="FunFam" id="1.10.730.10:FF:000006">
    <property type="entry name" value="Arginyl-tRNA synthetase 2, mitochondrial"/>
    <property type="match status" value="1"/>
</dbReference>
<dbReference type="InterPro" id="IPR005148">
    <property type="entry name" value="Arg-tRNA-synth_N"/>
</dbReference>
<dbReference type="InterPro" id="IPR036695">
    <property type="entry name" value="Arg-tRNA-synth_N_sf"/>
</dbReference>
<dbReference type="FunFam" id="3.40.50.620:FF:000116">
    <property type="entry name" value="Arginine--tRNA ligase"/>
    <property type="match status" value="1"/>
</dbReference>
<evidence type="ECO:0000256" key="12">
    <source>
        <dbReference type="RuleBase" id="RU363038"/>
    </source>
</evidence>
<dbReference type="EMBL" id="JACRTK010000004">
    <property type="protein sequence ID" value="MBC8591262.1"/>
    <property type="molecule type" value="Genomic_DNA"/>
</dbReference>
<dbReference type="SUPFAM" id="SSF52374">
    <property type="entry name" value="Nucleotidylyl transferase"/>
    <property type="match status" value="1"/>
</dbReference>
<evidence type="ECO:0000256" key="5">
    <source>
        <dbReference type="ARBA" id="ARBA00022598"/>
    </source>
</evidence>
<dbReference type="Gene3D" id="3.40.50.620">
    <property type="entry name" value="HUPs"/>
    <property type="match status" value="1"/>
</dbReference>
<keyword evidence="6 11" id="KW-0547">Nucleotide-binding</keyword>
<dbReference type="InterPro" id="IPR009080">
    <property type="entry name" value="tRNAsynth_Ia_anticodon-bd"/>
</dbReference>
<name>A0A926F3F9_9FIRM</name>
<feature type="short sequence motif" description="'HIGH' region" evidence="11">
    <location>
        <begin position="123"/>
        <end position="133"/>
    </location>
</feature>
<dbReference type="InterPro" id="IPR001412">
    <property type="entry name" value="aa-tRNA-synth_I_CS"/>
</dbReference>
<evidence type="ECO:0000256" key="7">
    <source>
        <dbReference type="ARBA" id="ARBA00022840"/>
    </source>
</evidence>
<dbReference type="GO" id="GO:0005524">
    <property type="term" value="F:ATP binding"/>
    <property type="evidence" value="ECO:0007669"/>
    <property type="project" value="UniProtKB-UniRule"/>
</dbReference>
<evidence type="ECO:0000313" key="15">
    <source>
        <dbReference type="EMBL" id="MBC8591262.1"/>
    </source>
</evidence>
<dbReference type="NCBIfam" id="TIGR00456">
    <property type="entry name" value="argS"/>
    <property type="match status" value="1"/>
</dbReference>
<dbReference type="GO" id="GO:0005737">
    <property type="term" value="C:cytoplasm"/>
    <property type="evidence" value="ECO:0007669"/>
    <property type="project" value="UniProtKB-SubCell"/>
</dbReference>
<keyword evidence="4 11" id="KW-0963">Cytoplasm</keyword>
<dbReference type="HAMAP" id="MF_00123">
    <property type="entry name" value="Arg_tRNA_synth"/>
    <property type="match status" value="1"/>
</dbReference>
<dbReference type="Pfam" id="PF00750">
    <property type="entry name" value="tRNA-synt_1d"/>
    <property type="match status" value="1"/>
</dbReference>
<dbReference type="InterPro" id="IPR014729">
    <property type="entry name" value="Rossmann-like_a/b/a_fold"/>
</dbReference>
<dbReference type="PANTHER" id="PTHR11956">
    <property type="entry name" value="ARGINYL-TRNA SYNTHETASE"/>
    <property type="match status" value="1"/>
</dbReference>
<dbReference type="SMART" id="SM01016">
    <property type="entry name" value="Arg_tRNA_synt_N"/>
    <property type="match status" value="1"/>
</dbReference>
<evidence type="ECO:0000256" key="9">
    <source>
        <dbReference type="ARBA" id="ARBA00023146"/>
    </source>
</evidence>
<evidence type="ECO:0000259" key="13">
    <source>
        <dbReference type="SMART" id="SM00836"/>
    </source>
</evidence>
<evidence type="ECO:0000259" key="14">
    <source>
        <dbReference type="SMART" id="SM01016"/>
    </source>
</evidence>
<dbReference type="Pfam" id="PF03485">
    <property type="entry name" value="Arg_tRNA_synt_N"/>
    <property type="match status" value="1"/>
</dbReference>
<dbReference type="GO" id="GO:0004814">
    <property type="term" value="F:arginine-tRNA ligase activity"/>
    <property type="evidence" value="ECO:0007669"/>
    <property type="project" value="UniProtKB-UniRule"/>
</dbReference>
<dbReference type="Pfam" id="PF05746">
    <property type="entry name" value="DALR_1"/>
    <property type="match status" value="1"/>
</dbReference>
<keyword evidence="5 11" id="KW-0436">Ligase</keyword>
<gene>
    <name evidence="11" type="primary">argS</name>
    <name evidence="15" type="ORF">H8689_09080</name>
</gene>
<dbReference type="AlphaFoldDB" id="A0A926F3F9"/>
<dbReference type="EC" id="6.1.1.19" evidence="11"/>
<evidence type="ECO:0000256" key="10">
    <source>
        <dbReference type="ARBA" id="ARBA00049339"/>
    </source>
</evidence>
<dbReference type="SMART" id="SM00836">
    <property type="entry name" value="DALR_1"/>
    <property type="match status" value="1"/>
</dbReference>
<feature type="domain" description="DALR anticodon binding" evidence="13">
    <location>
        <begin position="451"/>
        <end position="566"/>
    </location>
</feature>
<dbReference type="RefSeq" id="WP_249324133.1">
    <property type="nucleotide sequence ID" value="NZ_JACRTK010000004.1"/>
</dbReference>
<accession>A0A926F3F9</accession>
<feature type="domain" description="Arginyl tRNA synthetase N-terminal" evidence="14">
    <location>
        <begin position="6"/>
        <end position="85"/>
    </location>
</feature>
<comment type="caution">
    <text evidence="15">The sequence shown here is derived from an EMBL/GenBank/DDBJ whole genome shotgun (WGS) entry which is preliminary data.</text>
</comment>
<comment type="subunit">
    <text evidence="3 11">Monomer.</text>
</comment>
<comment type="subcellular location">
    <subcellularLocation>
        <location evidence="1 11">Cytoplasm</location>
    </subcellularLocation>
</comment>
<reference evidence="15 16" key="1">
    <citation type="submission" date="2020-08" db="EMBL/GenBank/DDBJ databases">
        <title>Genome public.</title>
        <authorList>
            <person name="Liu C."/>
            <person name="Sun Q."/>
        </authorList>
    </citation>
    <scope>NUCLEOTIDE SEQUENCE [LARGE SCALE GENOMIC DNA]</scope>
    <source>
        <strain evidence="15 16">NSJ-26</strain>
    </source>
</reference>
<dbReference type="SUPFAM" id="SSF47323">
    <property type="entry name" value="Anticodon-binding domain of a subclass of class I aminoacyl-tRNA synthetases"/>
    <property type="match status" value="1"/>
</dbReference>
<proteinExistence type="inferred from homology"/>
<dbReference type="Proteomes" id="UP000601522">
    <property type="component" value="Unassembled WGS sequence"/>
</dbReference>
<keyword evidence="16" id="KW-1185">Reference proteome</keyword>
<sequence length="566" mass="65714">MLDFREKVVDLIESQIEFLNRDEIQALIEIPPSADMGNYAFPVFTLSRQYRKAPNMIAEELVSKFGENQYFEKIESVGPYINFFINREKLIETVMNDIRFKGERFGSSNMGEDKTVIVEYSSPNIAKPFHIGHIRTTVIGNAIHNIYKFLGFNTVAINHLGDYGTQFGMLISAYKKWGDKKVIEADPINELLKLYVRFNSEAEEDAKLRDEARYWFKELENGNKEAVELWTWIREISLKEFNKVYDMLNIKFDSYAGESFYSDKMPAVIEELKEKNLMKESDGAYLVDLEEYNMPPALIMKSDGSTLYTTRDIAAAFYRKKTYNFYKNIYVVASQQNLHFKQWMKVIELMGYEWAKDCIHIPFGMVSLEDGTLSTRKGRVVFLEDVLNTAIDNTLKIIEERNPNLENKEEVAKQVGIGAVIFQELFNQRIKDYVFTWDRTLSFEGETGPYVQYTHARANSLLEKGQFDTKDTVDYSLLEGEDELNVIRLLYDFPKVVVNAMEKNEPYFITRHIVEIAKTFNKFYTNSHIIVDDIELKKARLMLTYATKTVIKIGLGLLGIEAPNRM</sequence>
<evidence type="ECO:0000313" key="16">
    <source>
        <dbReference type="Proteomes" id="UP000601522"/>
    </source>
</evidence>
<comment type="catalytic activity">
    <reaction evidence="10 11">
        <text>tRNA(Arg) + L-arginine + ATP = L-arginyl-tRNA(Arg) + AMP + diphosphate</text>
        <dbReference type="Rhea" id="RHEA:20301"/>
        <dbReference type="Rhea" id="RHEA-COMP:9658"/>
        <dbReference type="Rhea" id="RHEA-COMP:9673"/>
        <dbReference type="ChEBI" id="CHEBI:30616"/>
        <dbReference type="ChEBI" id="CHEBI:32682"/>
        <dbReference type="ChEBI" id="CHEBI:33019"/>
        <dbReference type="ChEBI" id="CHEBI:78442"/>
        <dbReference type="ChEBI" id="CHEBI:78513"/>
        <dbReference type="ChEBI" id="CHEBI:456215"/>
        <dbReference type="EC" id="6.1.1.19"/>
    </reaction>
</comment>
<dbReference type="GO" id="GO:0006420">
    <property type="term" value="P:arginyl-tRNA aminoacylation"/>
    <property type="evidence" value="ECO:0007669"/>
    <property type="project" value="UniProtKB-UniRule"/>
</dbReference>
<keyword evidence="7 11" id="KW-0067">ATP-binding</keyword>
<evidence type="ECO:0000256" key="6">
    <source>
        <dbReference type="ARBA" id="ARBA00022741"/>
    </source>
</evidence>
<dbReference type="SUPFAM" id="SSF55190">
    <property type="entry name" value="Arginyl-tRNA synthetase (ArgRS), N-terminal 'additional' domain"/>
    <property type="match status" value="1"/>
</dbReference>
<evidence type="ECO:0000256" key="1">
    <source>
        <dbReference type="ARBA" id="ARBA00004496"/>
    </source>
</evidence>
<keyword evidence="9 11" id="KW-0030">Aminoacyl-tRNA synthetase</keyword>
<evidence type="ECO:0000256" key="8">
    <source>
        <dbReference type="ARBA" id="ARBA00022917"/>
    </source>
</evidence>
<dbReference type="InterPro" id="IPR001278">
    <property type="entry name" value="Arg-tRNA-ligase"/>
</dbReference>
<dbReference type="PANTHER" id="PTHR11956:SF5">
    <property type="entry name" value="ARGININE--TRNA LIGASE, CYTOPLASMIC"/>
    <property type="match status" value="1"/>
</dbReference>
<evidence type="ECO:0000256" key="3">
    <source>
        <dbReference type="ARBA" id="ARBA00011245"/>
    </source>
</evidence>
<comment type="similarity">
    <text evidence="2 11 12">Belongs to the class-I aminoacyl-tRNA synthetase family.</text>
</comment>
<dbReference type="Gene3D" id="1.10.730.10">
    <property type="entry name" value="Isoleucyl-tRNA Synthetase, Domain 1"/>
    <property type="match status" value="1"/>
</dbReference>
<keyword evidence="8 11" id="KW-0648">Protein biosynthesis</keyword>
<evidence type="ECO:0000256" key="2">
    <source>
        <dbReference type="ARBA" id="ARBA00005594"/>
    </source>
</evidence>
<dbReference type="PRINTS" id="PR01038">
    <property type="entry name" value="TRNASYNTHARG"/>
</dbReference>